<dbReference type="RefSeq" id="WP_265721035.1">
    <property type="nucleotide sequence ID" value="NZ_JAPIVK010000008.1"/>
</dbReference>
<dbReference type="Proteomes" id="UP001597425">
    <property type="component" value="Unassembled WGS sequence"/>
</dbReference>
<keyword evidence="3" id="KW-1185">Reference proteome</keyword>
<feature type="region of interest" description="Disordered" evidence="1">
    <location>
        <begin position="1"/>
        <end position="22"/>
    </location>
</feature>
<proteinExistence type="predicted"/>
<protein>
    <submittedName>
        <fullName evidence="2">Uncharacterized protein</fullName>
    </submittedName>
</protein>
<feature type="compositionally biased region" description="Polar residues" evidence="1">
    <location>
        <begin position="1"/>
        <end position="15"/>
    </location>
</feature>
<name>A0ABW5E6T8_9GAMM</name>
<comment type="caution">
    <text evidence="2">The sequence shown here is derived from an EMBL/GenBank/DDBJ whole genome shotgun (WGS) entry which is preliminary data.</text>
</comment>
<sequence length="413" mass="44690">MFSNTPAQPETQIAGQHSGKPVTITPQAEPIYRELAKLAQSGNYWAQITVNGINQLAAGRLHQNNIFIKPGAAHRGGTEEFVVILPGCKVTAEKLANDGYKILHFEADLNYSELVDRQERPGLYKASPWEDEWRTHRRKKGTITTNNDRLVAICDSGYGQPDTAANSAAPRIAEAPFSGGNFRLNSNGFDLHYTPGERRIGGLKSYKRAIRPLQNQELHGSALLLARTMYEARDLKGIGWVSEFGGSAILTQALRILADQDVKLEKHTAFLVRPTTSPNEAVKAAHAAGLKLDRKFSKTDKLDIIGNRDQLELIYNRLKHEKDRHGSYSLAKATADVVEHGKSLHGGGAFAGTLAAAAGLVISAPAPAAAAAFLTALGKATTIAGSAVGIGKIGNSMVRAWLPKHHDKIKSKF</sequence>
<reference evidence="3" key="1">
    <citation type="journal article" date="2019" name="Int. J. Syst. Evol. Microbiol.">
        <title>The Global Catalogue of Microorganisms (GCM) 10K type strain sequencing project: providing services to taxonomists for standard genome sequencing and annotation.</title>
        <authorList>
            <consortium name="The Broad Institute Genomics Platform"/>
            <consortium name="The Broad Institute Genome Sequencing Center for Infectious Disease"/>
            <person name="Wu L."/>
            <person name="Ma J."/>
        </authorList>
    </citation>
    <scope>NUCLEOTIDE SEQUENCE [LARGE SCALE GENOMIC DNA]</scope>
    <source>
        <strain evidence="3">KCTC 12848</strain>
    </source>
</reference>
<dbReference type="EMBL" id="JBHUJD010000001">
    <property type="protein sequence ID" value="MFD2309114.1"/>
    <property type="molecule type" value="Genomic_DNA"/>
</dbReference>
<evidence type="ECO:0000313" key="2">
    <source>
        <dbReference type="EMBL" id="MFD2309114.1"/>
    </source>
</evidence>
<evidence type="ECO:0000256" key="1">
    <source>
        <dbReference type="SAM" id="MobiDB-lite"/>
    </source>
</evidence>
<accession>A0ABW5E6T8</accession>
<evidence type="ECO:0000313" key="3">
    <source>
        <dbReference type="Proteomes" id="UP001597425"/>
    </source>
</evidence>
<gene>
    <name evidence="2" type="ORF">ACFSKX_01685</name>
</gene>
<organism evidence="2 3">
    <name type="scientific">Microbulbifer halophilus</name>
    <dbReference type="NCBI Taxonomy" id="453963"/>
    <lineage>
        <taxon>Bacteria</taxon>
        <taxon>Pseudomonadati</taxon>
        <taxon>Pseudomonadota</taxon>
        <taxon>Gammaproteobacteria</taxon>
        <taxon>Cellvibrionales</taxon>
        <taxon>Microbulbiferaceae</taxon>
        <taxon>Microbulbifer</taxon>
    </lineage>
</organism>